<gene>
    <name evidence="2" type="ORF">BP01DRAFT_385755</name>
</gene>
<dbReference type="Proteomes" id="UP000248349">
    <property type="component" value="Unassembled WGS sequence"/>
</dbReference>
<dbReference type="OrthoDB" id="5419608at2759"/>
<protein>
    <submittedName>
        <fullName evidence="2">Uncharacterized protein</fullName>
    </submittedName>
</protein>
<evidence type="ECO:0000313" key="3">
    <source>
        <dbReference type="Proteomes" id="UP000248349"/>
    </source>
</evidence>
<dbReference type="GeneID" id="37078857"/>
<dbReference type="RefSeq" id="XP_025428071.1">
    <property type="nucleotide sequence ID" value="XM_025577628.1"/>
</dbReference>
<accession>A0A318Z4V5</accession>
<dbReference type="AlphaFoldDB" id="A0A318Z4V5"/>
<proteinExistence type="predicted"/>
<feature type="region of interest" description="Disordered" evidence="1">
    <location>
        <begin position="1"/>
        <end position="58"/>
    </location>
</feature>
<reference evidence="2 3" key="1">
    <citation type="submission" date="2016-12" db="EMBL/GenBank/DDBJ databases">
        <title>The genomes of Aspergillus section Nigri reveals drivers in fungal speciation.</title>
        <authorList>
            <consortium name="DOE Joint Genome Institute"/>
            <person name="Vesth T.C."/>
            <person name="Nybo J."/>
            <person name="Theobald S."/>
            <person name="Brandl J."/>
            <person name="Frisvad J.C."/>
            <person name="Nielsen K.F."/>
            <person name="Lyhne E.K."/>
            <person name="Kogle M.E."/>
            <person name="Kuo A."/>
            <person name="Riley R."/>
            <person name="Clum A."/>
            <person name="Nolan M."/>
            <person name="Lipzen A."/>
            <person name="Salamov A."/>
            <person name="Henrissat B."/>
            <person name="Wiebenga A."/>
            <person name="De Vries R.P."/>
            <person name="Grigoriev I.V."/>
            <person name="Mortensen U.H."/>
            <person name="Andersen M.R."/>
            <person name="Baker S.E."/>
        </authorList>
    </citation>
    <scope>NUCLEOTIDE SEQUENCE [LARGE SCALE GENOMIC DNA]</scope>
    <source>
        <strain evidence="2 3">JOP 1030-1</strain>
    </source>
</reference>
<evidence type="ECO:0000313" key="2">
    <source>
        <dbReference type="EMBL" id="PYH42089.1"/>
    </source>
</evidence>
<keyword evidence="3" id="KW-1185">Reference proteome</keyword>
<dbReference type="EMBL" id="KZ821255">
    <property type="protein sequence ID" value="PYH42089.1"/>
    <property type="molecule type" value="Genomic_DNA"/>
</dbReference>
<organism evidence="2 3">
    <name type="scientific">Aspergillus saccharolyticus JOP 1030-1</name>
    <dbReference type="NCBI Taxonomy" id="1450539"/>
    <lineage>
        <taxon>Eukaryota</taxon>
        <taxon>Fungi</taxon>
        <taxon>Dikarya</taxon>
        <taxon>Ascomycota</taxon>
        <taxon>Pezizomycotina</taxon>
        <taxon>Eurotiomycetes</taxon>
        <taxon>Eurotiomycetidae</taxon>
        <taxon>Eurotiales</taxon>
        <taxon>Aspergillaceae</taxon>
        <taxon>Aspergillus</taxon>
        <taxon>Aspergillus subgen. Circumdati</taxon>
    </lineage>
</organism>
<feature type="compositionally biased region" description="Low complexity" evidence="1">
    <location>
        <begin position="22"/>
        <end position="47"/>
    </location>
</feature>
<sequence length="167" mass="17429">MPIPIPPSDIQTTESSLDPQATENNTTSTTTSTNPSVSSTSYPSQPSDVTPLSKEEADRVAETITIPEIQLPTSIESVLRTALPTSQLSRLADPSARASFLREIREGLRPEWYSTLPTDVKHFFSTANVGADLCHATARGGAPAPAPAGLGAGIVGVAAFVGVMNAL</sequence>
<feature type="compositionally biased region" description="Polar residues" evidence="1">
    <location>
        <begin position="9"/>
        <end position="21"/>
    </location>
</feature>
<evidence type="ECO:0000256" key="1">
    <source>
        <dbReference type="SAM" id="MobiDB-lite"/>
    </source>
</evidence>
<name>A0A318Z4V5_9EURO</name>